<feature type="compositionally biased region" description="Pro residues" evidence="1">
    <location>
        <begin position="113"/>
        <end position="130"/>
    </location>
</feature>
<gene>
    <name evidence="2" type="ORF">Q8F55_005446</name>
</gene>
<name>A0ABR3Q2P1_9TREE</name>
<protein>
    <submittedName>
        <fullName evidence="2">Uncharacterized protein</fullName>
    </submittedName>
</protein>
<feature type="region of interest" description="Disordered" evidence="1">
    <location>
        <begin position="112"/>
        <end position="134"/>
    </location>
</feature>
<dbReference type="GeneID" id="95986489"/>
<keyword evidence="3" id="KW-1185">Reference proteome</keyword>
<evidence type="ECO:0000256" key="1">
    <source>
        <dbReference type="SAM" id="MobiDB-lite"/>
    </source>
</evidence>
<sequence length="187" mass="21367">MFHFADHAREIRTDITTTCATGRFTIHTKDFAPTAIAHPKLGGIWITSYTARITKPTEIVYRPAPCTTPHNKHCYIATGQPKHSTPYVYCDRCEKDQHNFLFGYDEFTVTPLSPLPSPPPSPTQKPLPHLPRPELQRRNATKASLRLVDKDLPPPPPLSFRSRQAYDMVQRENNLKARLYRVNEFGC</sequence>
<evidence type="ECO:0000313" key="3">
    <source>
        <dbReference type="Proteomes" id="UP001565368"/>
    </source>
</evidence>
<organism evidence="2 3">
    <name type="scientific">Vanrija albida</name>
    <dbReference type="NCBI Taxonomy" id="181172"/>
    <lineage>
        <taxon>Eukaryota</taxon>
        <taxon>Fungi</taxon>
        <taxon>Dikarya</taxon>
        <taxon>Basidiomycota</taxon>
        <taxon>Agaricomycotina</taxon>
        <taxon>Tremellomycetes</taxon>
        <taxon>Trichosporonales</taxon>
        <taxon>Trichosporonaceae</taxon>
        <taxon>Vanrija</taxon>
    </lineage>
</organism>
<evidence type="ECO:0000313" key="2">
    <source>
        <dbReference type="EMBL" id="KAL1408633.1"/>
    </source>
</evidence>
<accession>A0ABR3Q2P1</accession>
<proteinExistence type="predicted"/>
<dbReference type="Proteomes" id="UP001565368">
    <property type="component" value="Unassembled WGS sequence"/>
</dbReference>
<comment type="caution">
    <text evidence="2">The sequence shown here is derived from an EMBL/GenBank/DDBJ whole genome shotgun (WGS) entry which is preliminary data.</text>
</comment>
<dbReference type="RefSeq" id="XP_069208577.1">
    <property type="nucleotide sequence ID" value="XM_069353935.1"/>
</dbReference>
<dbReference type="EMBL" id="JBBXJM010000004">
    <property type="protein sequence ID" value="KAL1408633.1"/>
    <property type="molecule type" value="Genomic_DNA"/>
</dbReference>
<reference evidence="2 3" key="1">
    <citation type="submission" date="2023-08" db="EMBL/GenBank/DDBJ databases">
        <title>Annotated Genome Sequence of Vanrija albida AlHP1.</title>
        <authorList>
            <person name="Herzog R."/>
        </authorList>
    </citation>
    <scope>NUCLEOTIDE SEQUENCE [LARGE SCALE GENOMIC DNA]</scope>
    <source>
        <strain evidence="2 3">AlHP1</strain>
    </source>
</reference>